<dbReference type="GO" id="GO:0006412">
    <property type="term" value="P:translation"/>
    <property type="evidence" value="ECO:0007669"/>
    <property type="project" value="UniProtKB-UniRule"/>
</dbReference>
<dbReference type="InterPro" id="IPR005484">
    <property type="entry name" value="Ribosomal_uL18_bac/plant/anim"/>
</dbReference>
<evidence type="ECO:0000313" key="8">
    <source>
        <dbReference type="EMBL" id="PJE73729.1"/>
    </source>
</evidence>
<dbReference type="EMBL" id="PFER01000016">
    <property type="protein sequence ID" value="PJE73729.1"/>
    <property type="molecule type" value="Genomic_DNA"/>
</dbReference>
<accession>A0A2M8LAT1</accession>
<dbReference type="AlphaFoldDB" id="A0A2M8LAT1"/>
<dbReference type="FunFam" id="3.30.420.100:FF:000001">
    <property type="entry name" value="50S ribosomal protein L18"/>
    <property type="match status" value="1"/>
</dbReference>
<keyword evidence="4 7" id="KW-0689">Ribosomal protein</keyword>
<dbReference type="PANTHER" id="PTHR12899:SF3">
    <property type="entry name" value="LARGE RIBOSOMAL SUBUNIT PROTEIN UL18M"/>
    <property type="match status" value="1"/>
</dbReference>
<comment type="caution">
    <text evidence="8">The sequence shown here is derived from an EMBL/GenBank/DDBJ whole genome shotgun (WGS) entry which is preliminary data.</text>
</comment>
<dbReference type="CDD" id="cd00432">
    <property type="entry name" value="Ribosomal_L18_L5e"/>
    <property type="match status" value="1"/>
</dbReference>
<dbReference type="GO" id="GO:0003735">
    <property type="term" value="F:structural constituent of ribosome"/>
    <property type="evidence" value="ECO:0007669"/>
    <property type="project" value="InterPro"/>
</dbReference>
<evidence type="ECO:0000256" key="5">
    <source>
        <dbReference type="ARBA" id="ARBA00023274"/>
    </source>
</evidence>
<dbReference type="InterPro" id="IPR057268">
    <property type="entry name" value="Ribosomal_L18"/>
</dbReference>
<dbReference type="NCBIfam" id="TIGR00060">
    <property type="entry name" value="L18_bact"/>
    <property type="match status" value="1"/>
</dbReference>
<evidence type="ECO:0000256" key="4">
    <source>
        <dbReference type="ARBA" id="ARBA00022980"/>
    </source>
</evidence>
<dbReference type="InterPro" id="IPR004389">
    <property type="entry name" value="Ribosomal_uL18_bac-type"/>
</dbReference>
<evidence type="ECO:0000256" key="2">
    <source>
        <dbReference type="ARBA" id="ARBA00022730"/>
    </source>
</evidence>
<evidence type="ECO:0000256" key="3">
    <source>
        <dbReference type="ARBA" id="ARBA00022884"/>
    </source>
</evidence>
<gene>
    <name evidence="7" type="primary">rplR</name>
    <name evidence="8" type="ORF">COV02_01000</name>
</gene>
<evidence type="ECO:0000256" key="7">
    <source>
        <dbReference type="HAMAP-Rule" id="MF_01337"/>
    </source>
</evidence>
<keyword evidence="5 7" id="KW-0687">Ribonucleoprotein</keyword>
<comment type="similarity">
    <text evidence="1 7">Belongs to the universal ribosomal protein uL18 family.</text>
</comment>
<dbReference type="GO" id="GO:0022625">
    <property type="term" value="C:cytosolic large ribosomal subunit"/>
    <property type="evidence" value="ECO:0007669"/>
    <property type="project" value="TreeGrafter"/>
</dbReference>
<dbReference type="PANTHER" id="PTHR12899">
    <property type="entry name" value="39S RIBOSOMAL PROTEIN L18, MITOCHONDRIAL"/>
    <property type="match status" value="1"/>
</dbReference>
<dbReference type="Gene3D" id="3.30.420.100">
    <property type="match status" value="1"/>
</dbReference>
<keyword evidence="2 7" id="KW-0699">rRNA-binding</keyword>
<sequence>MNSKKTNRITRHKRIRAKVRGTAGAPRISVFRSNKHTYVQAIDDEAGKTLFSANDAKPEVKVKKIDSAKEIGLRIAKAASEKNIKKVVFDRGGYKYHGRIKAIAEGAREGGLEF</sequence>
<dbReference type="GO" id="GO:0008097">
    <property type="term" value="F:5S rRNA binding"/>
    <property type="evidence" value="ECO:0007669"/>
    <property type="project" value="TreeGrafter"/>
</dbReference>
<name>A0A2M8LAT1_9BACT</name>
<evidence type="ECO:0000256" key="6">
    <source>
        <dbReference type="ARBA" id="ARBA00035197"/>
    </source>
</evidence>
<keyword evidence="3 7" id="KW-0694">RNA-binding</keyword>
<evidence type="ECO:0000313" key="9">
    <source>
        <dbReference type="Proteomes" id="UP000230959"/>
    </source>
</evidence>
<comment type="subunit">
    <text evidence="7">Part of the 50S ribosomal subunit; part of the 5S rRNA/L5/L18/L25 subcomplex. Contacts the 5S and 23S rRNAs.</text>
</comment>
<reference evidence="9" key="1">
    <citation type="submission" date="2017-09" db="EMBL/GenBank/DDBJ databases">
        <title>Depth-based differentiation of microbial function through sediment-hosted aquifers and enrichment of novel symbionts in the deep terrestrial subsurface.</title>
        <authorList>
            <person name="Probst A.J."/>
            <person name="Ladd B."/>
            <person name="Jarett J.K."/>
            <person name="Geller-Mcgrath D.E."/>
            <person name="Sieber C.M.K."/>
            <person name="Emerson J.B."/>
            <person name="Anantharaman K."/>
            <person name="Thomas B.C."/>
            <person name="Malmstrom R."/>
            <person name="Stieglmeier M."/>
            <person name="Klingl A."/>
            <person name="Woyke T."/>
            <person name="Ryan C.M."/>
            <person name="Banfield J.F."/>
        </authorList>
    </citation>
    <scope>NUCLEOTIDE SEQUENCE [LARGE SCALE GENOMIC DNA]</scope>
</reference>
<evidence type="ECO:0000256" key="1">
    <source>
        <dbReference type="ARBA" id="ARBA00007116"/>
    </source>
</evidence>
<proteinExistence type="inferred from homology"/>
<dbReference type="Pfam" id="PF00861">
    <property type="entry name" value="Ribosomal_L18p"/>
    <property type="match status" value="1"/>
</dbReference>
<dbReference type="HAMAP" id="MF_01337_B">
    <property type="entry name" value="Ribosomal_uL18_B"/>
    <property type="match status" value="1"/>
</dbReference>
<dbReference type="SUPFAM" id="SSF53137">
    <property type="entry name" value="Translational machinery components"/>
    <property type="match status" value="1"/>
</dbReference>
<dbReference type="Proteomes" id="UP000230959">
    <property type="component" value="Unassembled WGS sequence"/>
</dbReference>
<comment type="function">
    <text evidence="7">This is one of the proteins that bind and probably mediate the attachment of the 5S RNA into the large ribosomal subunit, where it forms part of the central protuberance.</text>
</comment>
<protein>
    <recommendedName>
        <fullName evidence="6 7">Large ribosomal subunit protein uL18</fullName>
    </recommendedName>
</protein>
<organism evidence="8 9">
    <name type="scientific">Candidatus Terrybacteria bacterium CG10_big_fil_rev_8_21_14_0_10_41_10</name>
    <dbReference type="NCBI Taxonomy" id="1975026"/>
    <lineage>
        <taxon>Bacteria</taxon>
        <taxon>Candidatus Terryibacteriota</taxon>
    </lineage>
</organism>